<name>A0ACC1MBH5_9HYPO</name>
<gene>
    <name evidence="1" type="ORF">NQ176_g11394</name>
</gene>
<dbReference type="Proteomes" id="UP001143910">
    <property type="component" value="Unassembled WGS sequence"/>
</dbReference>
<protein>
    <submittedName>
        <fullName evidence="1">Uncharacterized protein</fullName>
    </submittedName>
</protein>
<sequence length="367" mass="42360">MHTSRIEHVLKPFEIDLISNIHADLVRRLSALHQDIFGIRRDINTIMYALFPAVAQERRQQTEQQFHSLSVPDDLPGKFDATFAASSGRALNEPISLQDLTDCFLIHLQGSTVQFHPDPIDPNKTPPSHQYLELLKCQYLLQRIGQGEELDNLPNTSHWRGYVASLQEKLSEQCARFDTELSAPDITNEPEELFLFRFGDEDMPLQNMLPQPNEPRFTFLMEAQLESEPATEKTIQLRRRIGSDTQFRITEKFSHHDRSSITEPRVLDFNIHNVKLIPLYADPMTEESSEPRQSSVPRLPPLEIVLEEESSSHNYVFLDRSELLQFQAALTGFEVVDDYTEYVQLTCIKLFTAHHLTLLDIMHTRLL</sequence>
<comment type="caution">
    <text evidence="1">The sequence shown here is derived from an EMBL/GenBank/DDBJ whole genome shotgun (WGS) entry which is preliminary data.</text>
</comment>
<dbReference type="EMBL" id="JANJQO010003851">
    <property type="protein sequence ID" value="KAJ2955551.1"/>
    <property type="molecule type" value="Genomic_DNA"/>
</dbReference>
<evidence type="ECO:0000313" key="2">
    <source>
        <dbReference type="Proteomes" id="UP001143910"/>
    </source>
</evidence>
<keyword evidence="2" id="KW-1185">Reference proteome</keyword>
<evidence type="ECO:0000313" key="1">
    <source>
        <dbReference type="EMBL" id="KAJ2955551.1"/>
    </source>
</evidence>
<accession>A0ACC1MBH5</accession>
<proteinExistence type="predicted"/>
<organism evidence="1 2">
    <name type="scientific">Zarea fungicola</name>
    <dbReference type="NCBI Taxonomy" id="93591"/>
    <lineage>
        <taxon>Eukaryota</taxon>
        <taxon>Fungi</taxon>
        <taxon>Dikarya</taxon>
        <taxon>Ascomycota</taxon>
        <taxon>Pezizomycotina</taxon>
        <taxon>Sordariomycetes</taxon>
        <taxon>Hypocreomycetidae</taxon>
        <taxon>Hypocreales</taxon>
        <taxon>Cordycipitaceae</taxon>
        <taxon>Zarea</taxon>
    </lineage>
</organism>
<reference evidence="1" key="1">
    <citation type="submission" date="2022-08" db="EMBL/GenBank/DDBJ databases">
        <title>Genome Sequence of Lecanicillium fungicola.</title>
        <authorList>
            <person name="Buettner E."/>
        </authorList>
    </citation>
    <scope>NUCLEOTIDE SEQUENCE</scope>
    <source>
        <strain evidence="1">Babe33</strain>
    </source>
</reference>